<dbReference type="Proteomes" id="UP001322138">
    <property type="component" value="Unassembled WGS sequence"/>
</dbReference>
<feature type="chain" id="PRO_5045556001" evidence="2">
    <location>
        <begin position="29"/>
        <end position="290"/>
    </location>
</feature>
<feature type="signal peptide" evidence="2">
    <location>
        <begin position="1"/>
        <end position="28"/>
    </location>
</feature>
<dbReference type="RefSeq" id="XP_062733192.1">
    <property type="nucleotide sequence ID" value="XM_062877426.1"/>
</dbReference>
<reference evidence="3 4" key="1">
    <citation type="journal article" date="2023" name="bioRxiv">
        <title>High-quality genome assemblies of four members of thePodospora anserinaspecies complex.</title>
        <authorList>
            <person name="Ament-Velasquez S.L."/>
            <person name="Vogan A.A."/>
            <person name="Wallerman O."/>
            <person name="Hartmann F."/>
            <person name="Gautier V."/>
            <person name="Silar P."/>
            <person name="Giraud T."/>
            <person name="Johannesson H."/>
        </authorList>
    </citation>
    <scope>NUCLEOTIDE SEQUENCE [LARGE SCALE GENOMIC DNA]</scope>
    <source>
        <strain evidence="3 4">CBS 112042</strain>
    </source>
</reference>
<keyword evidence="4" id="KW-1185">Reference proteome</keyword>
<accession>A0ABR0FJS3</accession>
<keyword evidence="2" id="KW-0732">Signal</keyword>
<protein>
    <submittedName>
        <fullName evidence="3">Uncharacterized protein</fullName>
    </submittedName>
</protein>
<sequence length="290" mass="30537">MSTSCCLSLISLCQLHLPLFCSLSSTHSTNMHSSTAILRLLAVASAITGVISSPTPEDTSQDTDLWYINYHSDGWFCVRPDRSRIDSGTDWNPPFGNTLCLDQVRTCQAFCSTRGGTRAGENVCISDNEGEDDPSLSINYCTTCKCQEDAGPNPVAEYSGSLAQYMCRRLGFPDDVCNTKVATTASGFIASPITSSSVASATARLPNGSLEVRPLQIISEVATSAGTSSTASSMPESTLESPTTSLTRQPASTVEQASQPSPTEEPVVDSRAMKTAAGLVSVIVAAAVVI</sequence>
<gene>
    <name evidence="3" type="ORF">QC761_302851</name>
</gene>
<evidence type="ECO:0000313" key="4">
    <source>
        <dbReference type="Proteomes" id="UP001322138"/>
    </source>
</evidence>
<evidence type="ECO:0000256" key="2">
    <source>
        <dbReference type="SAM" id="SignalP"/>
    </source>
</evidence>
<dbReference type="GeneID" id="87896909"/>
<feature type="compositionally biased region" description="Polar residues" evidence="1">
    <location>
        <begin position="248"/>
        <end position="262"/>
    </location>
</feature>
<comment type="caution">
    <text evidence="3">The sequence shown here is derived from an EMBL/GenBank/DDBJ whole genome shotgun (WGS) entry which is preliminary data.</text>
</comment>
<feature type="region of interest" description="Disordered" evidence="1">
    <location>
        <begin position="224"/>
        <end position="268"/>
    </location>
</feature>
<dbReference type="EMBL" id="JAFFGZ010000005">
    <property type="protein sequence ID" value="KAK4644216.1"/>
    <property type="molecule type" value="Genomic_DNA"/>
</dbReference>
<feature type="compositionally biased region" description="Low complexity" evidence="1">
    <location>
        <begin position="224"/>
        <end position="247"/>
    </location>
</feature>
<name>A0ABR0FJS3_9PEZI</name>
<organism evidence="3 4">
    <name type="scientific">Podospora bellae-mahoneyi</name>
    <dbReference type="NCBI Taxonomy" id="2093777"/>
    <lineage>
        <taxon>Eukaryota</taxon>
        <taxon>Fungi</taxon>
        <taxon>Dikarya</taxon>
        <taxon>Ascomycota</taxon>
        <taxon>Pezizomycotina</taxon>
        <taxon>Sordariomycetes</taxon>
        <taxon>Sordariomycetidae</taxon>
        <taxon>Sordariales</taxon>
        <taxon>Podosporaceae</taxon>
        <taxon>Podospora</taxon>
    </lineage>
</organism>
<evidence type="ECO:0000256" key="1">
    <source>
        <dbReference type="SAM" id="MobiDB-lite"/>
    </source>
</evidence>
<proteinExistence type="predicted"/>
<evidence type="ECO:0000313" key="3">
    <source>
        <dbReference type="EMBL" id="KAK4644216.1"/>
    </source>
</evidence>